<reference evidence="6 7" key="1">
    <citation type="submission" date="2020-08" db="EMBL/GenBank/DDBJ databases">
        <title>Sequencing the genomes of 1000 actinobacteria strains.</title>
        <authorList>
            <person name="Klenk H.-P."/>
        </authorList>
    </citation>
    <scope>NUCLEOTIDE SEQUENCE [LARGE SCALE GENOMIC DNA]</scope>
    <source>
        <strain evidence="6 7">DSM 43851</strain>
    </source>
</reference>
<dbReference type="EMBL" id="JACHIR010000001">
    <property type="protein sequence ID" value="MBB5896648.1"/>
    <property type="molecule type" value="Genomic_DNA"/>
</dbReference>
<dbReference type="InterPro" id="IPR001310">
    <property type="entry name" value="Histidine_triad_HIT"/>
</dbReference>
<dbReference type="Gene3D" id="3.30.428.10">
    <property type="entry name" value="HIT-like"/>
    <property type="match status" value="1"/>
</dbReference>
<proteinExistence type="predicted"/>
<dbReference type="InterPro" id="IPR011146">
    <property type="entry name" value="HIT-like"/>
</dbReference>
<evidence type="ECO:0000256" key="4">
    <source>
        <dbReference type="SAM" id="MobiDB-lite"/>
    </source>
</evidence>
<dbReference type="PROSITE" id="PS00892">
    <property type="entry name" value="HIT_1"/>
    <property type="match status" value="1"/>
</dbReference>
<name>A0A7W9NLT7_9PSEU</name>
<protein>
    <submittedName>
        <fullName evidence="6">Histidine triad (HIT) family protein</fullName>
    </submittedName>
</protein>
<feature type="domain" description="HIT" evidence="5">
    <location>
        <begin position="1"/>
        <end position="81"/>
    </location>
</feature>
<sequence length="119" mass="12628">MPIAPGHTLVIPTAHITDIFDAEPSVLAASMVLVRRVADGMRSALGAQGVNILNASGPGSEQSVPHLHFHVIPRWGNDNFTTWPAGRSQHQIDDDPVRLSAMGTAPPVDGGSAHRRAQE</sequence>
<evidence type="ECO:0000259" key="5">
    <source>
        <dbReference type="PROSITE" id="PS51084"/>
    </source>
</evidence>
<evidence type="ECO:0000256" key="1">
    <source>
        <dbReference type="PIRSR" id="PIRSR601310-1"/>
    </source>
</evidence>
<dbReference type="SUPFAM" id="SSF54197">
    <property type="entry name" value="HIT-like"/>
    <property type="match status" value="1"/>
</dbReference>
<dbReference type="PANTHER" id="PTHR46648:SF1">
    <property type="entry name" value="ADENOSINE 5'-MONOPHOSPHORAMIDASE HNT1"/>
    <property type="match status" value="1"/>
</dbReference>
<dbReference type="PANTHER" id="PTHR46648">
    <property type="entry name" value="HIT FAMILY PROTEIN 1"/>
    <property type="match status" value="1"/>
</dbReference>
<dbReference type="GO" id="GO:0003824">
    <property type="term" value="F:catalytic activity"/>
    <property type="evidence" value="ECO:0007669"/>
    <property type="project" value="InterPro"/>
</dbReference>
<evidence type="ECO:0000313" key="7">
    <source>
        <dbReference type="Proteomes" id="UP000585638"/>
    </source>
</evidence>
<accession>A0A7W9NLT7</accession>
<dbReference type="PROSITE" id="PS51084">
    <property type="entry name" value="HIT_2"/>
    <property type="match status" value="1"/>
</dbReference>
<dbReference type="InterPro" id="IPR019808">
    <property type="entry name" value="Histidine_triad_CS"/>
</dbReference>
<keyword evidence="7" id="KW-1185">Reference proteome</keyword>
<feature type="short sequence motif" description="Histidine triad motif" evidence="2 3">
    <location>
        <begin position="66"/>
        <end position="70"/>
    </location>
</feature>
<organism evidence="6 7">
    <name type="scientific">Kutzneria kofuensis</name>
    <dbReference type="NCBI Taxonomy" id="103725"/>
    <lineage>
        <taxon>Bacteria</taxon>
        <taxon>Bacillati</taxon>
        <taxon>Actinomycetota</taxon>
        <taxon>Actinomycetes</taxon>
        <taxon>Pseudonocardiales</taxon>
        <taxon>Pseudonocardiaceae</taxon>
        <taxon>Kutzneria</taxon>
    </lineage>
</organism>
<dbReference type="AlphaFoldDB" id="A0A7W9NLT7"/>
<dbReference type="Proteomes" id="UP000585638">
    <property type="component" value="Unassembled WGS sequence"/>
</dbReference>
<feature type="region of interest" description="Disordered" evidence="4">
    <location>
        <begin position="82"/>
        <end position="119"/>
    </location>
</feature>
<feature type="active site" description="Tele-AMP-histidine intermediate" evidence="1">
    <location>
        <position position="68"/>
    </location>
</feature>
<dbReference type="InterPro" id="IPR036265">
    <property type="entry name" value="HIT-like_sf"/>
</dbReference>
<evidence type="ECO:0000313" key="6">
    <source>
        <dbReference type="EMBL" id="MBB5896648.1"/>
    </source>
</evidence>
<evidence type="ECO:0000256" key="3">
    <source>
        <dbReference type="PROSITE-ProRule" id="PRU00464"/>
    </source>
</evidence>
<dbReference type="GO" id="GO:0009117">
    <property type="term" value="P:nucleotide metabolic process"/>
    <property type="evidence" value="ECO:0007669"/>
    <property type="project" value="TreeGrafter"/>
</dbReference>
<dbReference type="Pfam" id="PF01230">
    <property type="entry name" value="HIT"/>
    <property type="match status" value="1"/>
</dbReference>
<comment type="caution">
    <text evidence="6">The sequence shown here is derived from an EMBL/GenBank/DDBJ whole genome shotgun (WGS) entry which is preliminary data.</text>
</comment>
<gene>
    <name evidence="6" type="ORF">BJ998_007844</name>
</gene>
<evidence type="ECO:0000256" key="2">
    <source>
        <dbReference type="PIRSR" id="PIRSR601310-3"/>
    </source>
</evidence>